<reference evidence="5" key="1">
    <citation type="journal article" date="2020" name="mSystems">
        <title>Genome- and Community-Level Interaction Insights into Carbon Utilization and Element Cycling Functions of Hydrothermarchaeota in Hydrothermal Sediment.</title>
        <authorList>
            <person name="Zhou Z."/>
            <person name="Liu Y."/>
            <person name="Xu W."/>
            <person name="Pan J."/>
            <person name="Luo Z.H."/>
            <person name="Li M."/>
        </authorList>
    </citation>
    <scope>NUCLEOTIDE SEQUENCE [LARGE SCALE GENOMIC DNA]</scope>
    <source>
        <strain evidence="5">SpSt-381</strain>
    </source>
</reference>
<dbReference type="PANTHER" id="PTHR10545:SF29">
    <property type="entry name" value="GH14572P-RELATED"/>
    <property type="match status" value="1"/>
</dbReference>
<proteinExistence type="inferred from homology"/>
<name>A0A832MLX1_UNCEI</name>
<evidence type="ECO:0000256" key="1">
    <source>
        <dbReference type="ARBA" id="ARBA00008694"/>
    </source>
</evidence>
<dbReference type="EMBL" id="DSQF01000003">
    <property type="protein sequence ID" value="HGZ42263.1"/>
    <property type="molecule type" value="Genomic_DNA"/>
</dbReference>
<dbReference type="FunFam" id="3.40.630.30:FF:000064">
    <property type="entry name" value="GNAT family acetyltransferase"/>
    <property type="match status" value="1"/>
</dbReference>
<dbReference type="PANTHER" id="PTHR10545">
    <property type="entry name" value="DIAMINE N-ACETYLTRANSFERASE"/>
    <property type="match status" value="1"/>
</dbReference>
<sequence>MSAPRAAVTVRAVRPDDVPRVWGMLHDLAVYERLTHLLTGTPEMLRRALFEPEGARLEGLVAERPGGALAGYALFYPVYGSFRGRWRGWLEDLYVAPEARGEGVGRALLAALAGIARARGWYALDWEVLDWNAPAIGFYERLGSRRIAADWFRYRLSGEALERLAEGMPVSA</sequence>
<evidence type="ECO:0000259" key="4">
    <source>
        <dbReference type="PROSITE" id="PS51186"/>
    </source>
</evidence>
<dbReference type="InterPro" id="IPR016181">
    <property type="entry name" value="Acyl_CoA_acyltransferase"/>
</dbReference>
<evidence type="ECO:0000313" key="5">
    <source>
        <dbReference type="EMBL" id="HGZ42263.1"/>
    </source>
</evidence>
<dbReference type="Pfam" id="PF00583">
    <property type="entry name" value="Acetyltransf_1"/>
    <property type="match status" value="1"/>
</dbReference>
<dbReference type="PROSITE" id="PS51186">
    <property type="entry name" value="GNAT"/>
    <property type="match status" value="1"/>
</dbReference>
<dbReference type="InterPro" id="IPR000182">
    <property type="entry name" value="GNAT_dom"/>
</dbReference>
<dbReference type="SUPFAM" id="SSF55729">
    <property type="entry name" value="Acyl-CoA N-acyltransferases (Nat)"/>
    <property type="match status" value="1"/>
</dbReference>
<keyword evidence="3" id="KW-0012">Acyltransferase</keyword>
<dbReference type="Gene3D" id="3.40.630.30">
    <property type="match status" value="1"/>
</dbReference>
<keyword evidence="2 5" id="KW-0808">Transferase</keyword>
<accession>A0A832MLX1</accession>
<comment type="caution">
    <text evidence="5">The sequence shown here is derived from an EMBL/GenBank/DDBJ whole genome shotgun (WGS) entry which is preliminary data.</text>
</comment>
<evidence type="ECO:0000256" key="2">
    <source>
        <dbReference type="ARBA" id="ARBA00022679"/>
    </source>
</evidence>
<evidence type="ECO:0000256" key="3">
    <source>
        <dbReference type="ARBA" id="ARBA00023315"/>
    </source>
</evidence>
<organism evidence="5">
    <name type="scientific">Eiseniibacteriota bacterium</name>
    <dbReference type="NCBI Taxonomy" id="2212470"/>
    <lineage>
        <taxon>Bacteria</taxon>
        <taxon>Candidatus Eiseniibacteriota</taxon>
    </lineage>
</organism>
<gene>
    <name evidence="5" type="ORF">ENR23_02355</name>
</gene>
<comment type="similarity">
    <text evidence="1">Belongs to the acetyltransferase family.</text>
</comment>
<protein>
    <submittedName>
        <fullName evidence="5">N-acetyltransferase</fullName>
    </submittedName>
</protein>
<dbReference type="CDD" id="cd04301">
    <property type="entry name" value="NAT_SF"/>
    <property type="match status" value="1"/>
</dbReference>
<dbReference type="AlphaFoldDB" id="A0A832MLX1"/>
<feature type="domain" description="N-acetyltransferase" evidence="4">
    <location>
        <begin position="8"/>
        <end position="166"/>
    </location>
</feature>
<dbReference type="GO" id="GO:0008080">
    <property type="term" value="F:N-acetyltransferase activity"/>
    <property type="evidence" value="ECO:0007669"/>
    <property type="project" value="TreeGrafter"/>
</dbReference>
<dbReference type="InterPro" id="IPR051016">
    <property type="entry name" value="Diverse_Substrate_AcTransf"/>
</dbReference>